<dbReference type="Pfam" id="PF03466">
    <property type="entry name" value="LysR_substrate"/>
    <property type="match status" value="1"/>
</dbReference>
<dbReference type="AlphaFoldDB" id="A0A426FLV1"/>
<feature type="compositionally biased region" description="Gly residues" evidence="5">
    <location>
        <begin position="211"/>
        <end position="231"/>
    </location>
</feature>
<dbReference type="PROSITE" id="PS50931">
    <property type="entry name" value="HTH_LYSR"/>
    <property type="match status" value="1"/>
</dbReference>
<dbReference type="InterPro" id="IPR000847">
    <property type="entry name" value="LysR_HTH_N"/>
</dbReference>
<accession>A0A426FLV1</accession>
<proteinExistence type="inferred from homology"/>
<dbReference type="OrthoDB" id="8807047at2"/>
<evidence type="ECO:0000256" key="5">
    <source>
        <dbReference type="SAM" id="MobiDB-lite"/>
    </source>
</evidence>
<dbReference type="PANTHER" id="PTHR30346">
    <property type="entry name" value="TRANSCRIPTIONAL DUAL REGULATOR HCAR-RELATED"/>
    <property type="match status" value="1"/>
</dbReference>
<dbReference type="EMBL" id="RRUE01000002">
    <property type="protein sequence ID" value="RRN43801.1"/>
    <property type="molecule type" value="Genomic_DNA"/>
</dbReference>
<dbReference type="Proteomes" id="UP000270261">
    <property type="component" value="Unassembled WGS sequence"/>
</dbReference>
<dbReference type="GO" id="GO:0003677">
    <property type="term" value="F:DNA binding"/>
    <property type="evidence" value="ECO:0007669"/>
    <property type="project" value="UniProtKB-KW"/>
</dbReference>
<dbReference type="SUPFAM" id="SSF46785">
    <property type="entry name" value="Winged helix' DNA-binding domain"/>
    <property type="match status" value="1"/>
</dbReference>
<dbReference type="GO" id="GO:0032993">
    <property type="term" value="C:protein-DNA complex"/>
    <property type="evidence" value="ECO:0007669"/>
    <property type="project" value="TreeGrafter"/>
</dbReference>
<feature type="compositionally biased region" description="Gly residues" evidence="5">
    <location>
        <begin position="287"/>
        <end position="299"/>
    </location>
</feature>
<sequence>MADPITLRQLRYFCVLAEELNFRRAAERLFISQPPLSRQIRQLEDALGAPLLIRHMPGSTQPVILTEAGQRFLPQVQQLLEQMDLLLQRFSEDNDLSVEGGRVASDGQFLTAALTSHEHIHTHDNGVLGLAGTPRSRRTSALSGTAGLAAQMAGSTGQNHSRVRSAGSLTGNGQAASAWHGNGAGAAPDTGNGSSPAGALTGRVPENGNSRGNGAGNGHLHGNGAEAGNGFAHGNGASAGNGFANAHGAEAAHGFGNGHGSPNGHDIGAGHWASPDHGATPDNGASPGHGGVAGNGANPGHGADNGFANGHGAGAGNGFAHTHGAGSVNGFTHANGASASNGFGNGHDAGSAGNGLTHGNGTQARHSFTNGNGAGTTNGFAHVKGAMLWTGNAGPGANGQTGQAAPRAPVRPLILRVGITPVIDITQFAWLKEAMQEEMSHVHIDTQLTNSAQLIRNLMRGRLDAAIIGMPAWTDGLQITPLHREAMMVCLSSSHPLARKRRLSLAHISEERLFWFLRRQNPVWYDHAQRVFMRHHFSPPRQSEPTDHHVLLGLVAAGHGIALVPMSLCSTRRPGLAFRPLAEGDELAIGVALARREQGYSRPVLHAINVLKALLVAQEKK</sequence>
<dbReference type="InterPro" id="IPR005119">
    <property type="entry name" value="LysR_subst-bd"/>
</dbReference>
<feature type="compositionally biased region" description="Gly residues" evidence="5">
    <location>
        <begin position="343"/>
        <end position="358"/>
    </location>
</feature>
<reference evidence="7 8" key="1">
    <citation type="submission" date="2018-11" db="EMBL/GenBank/DDBJ databases">
        <title>Genome sequencing of Lautropia sp. KCOM 2505 (= ChDC F240).</title>
        <authorList>
            <person name="Kook J.-K."/>
            <person name="Park S.-N."/>
            <person name="Lim Y.K."/>
        </authorList>
    </citation>
    <scope>NUCLEOTIDE SEQUENCE [LARGE SCALE GENOMIC DNA]</scope>
    <source>
        <strain evidence="7 8">KCOM 2505</strain>
    </source>
</reference>
<keyword evidence="2" id="KW-0805">Transcription regulation</keyword>
<feature type="region of interest" description="Disordered" evidence="5">
    <location>
        <begin position="253"/>
        <end position="309"/>
    </location>
</feature>
<dbReference type="PRINTS" id="PR00039">
    <property type="entry name" value="HTHLYSR"/>
</dbReference>
<evidence type="ECO:0000313" key="8">
    <source>
        <dbReference type="Proteomes" id="UP000270261"/>
    </source>
</evidence>
<dbReference type="InterPro" id="IPR036390">
    <property type="entry name" value="WH_DNA-bd_sf"/>
</dbReference>
<feature type="domain" description="HTH lysR-type" evidence="6">
    <location>
        <begin position="5"/>
        <end position="66"/>
    </location>
</feature>
<dbReference type="GO" id="GO:0003700">
    <property type="term" value="F:DNA-binding transcription factor activity"/>
    <property type="evidence" value="ECO:0007669"/>
    <property type="project" value="InterPro"/>
</dbReference>
<evidence type="ECO:0000256" key="2">
    <source>
        <dbReference type="ARBA" id="ARBA00023015"/>
    </source>
</evidence>
<keyword evidence="3" id="KW-0238">DNA-binding</keyword>
<name>A0A426FLV1_9BURK</name>
<protein>
    <submittedName>
        <fullName evidence="7">LysR family transcriptional regulator</fullName>
    </submittedName>
</protein>
<dbReference type="RefSeq" id="WP_125096004.1">
    <property type="nucleotide sequence ID" value="NZ_RRUE01000002.1"/>
</dbReference>
<organism evidence="7 8">
    <name type="scientific">Lautropia dentalis</name>
    <dbReference type="NCBI Taxonomy" id="2490857"/>
    <lineage>
        <taxon>Bacteria</taxon>
        <taxon>Pseudomonadati</taxon>
        <taxon>Pseudomonadota</taxon>
        <taxon>Betaproteobacteria</taxon>
        <taxon>Burkholderiales</taxon>
        <taxon>Burkholderiaceae</taxon>
        <taxon>Lautropia</taxon>
    </lineage>
</organism>
<evidence type="ECO:0000256" key="4">
    <source>
        <dbReference type="ARBA" id="ARBA00023163"/>
    </source>
</evidence>
<evidence type="ECO:0000256" key="3">
    <source>
        <dbReference type="ARBA" id="ARBA00023125"/>
    </source>
</evidence>
<evidence type="ECO:0000256" key="1">
    <source>
        <dbReference type="ARBA" id="ARBA00009437"/>
    </source>
</evidence>
<keyword evidence="4" id="KW-0804">Transcription</keyword>
<dbReference type="SUPFAM" id="SSF53850">
    <property type="entry name" value="Periplasmic binding protein-like II"/>
    <property type="match status" value="1"/>
</dbReference>
<keyword evidence="8" id="KW-1185">Reference proteome</keyword>
<comment type="caution">
    <text evidence="7">The sequence shown here is derived from an EMBL/GenBank/DDBJ whole genome shotgun (WGS) entry which is preliminary data.</text>
</comment>
<dbReference type="Gene3D" id="1.10.10.10">
    <property type="entry name" value="Winged helix-like DNA-binding domain superfamily/Winged helix DNA-binding domain"/>
    <property type="match status" value="1"/>
</dbReference>
<feature type="region of interest" description="Disordered" evidence="5">
    <location>
        <begin position="342"/>
        <end position="375"/>
    </location>
</feature>
<dbReference type="FunFam" id="1.10.10.10:FF:000001">
    <property type="entry name" value="LysR family transcriptional regulator"/>
    <property type="match status" value="1"/>
</dbReference>
<comment type="similarity">
    <text evidence="1">Belongs to the LysR transcriptional regulatory family.</text>
</comment>
<gene>
    <name evidence="7" type="ORF">EHV23_10325</name>
</gene>
<evidence type="ECO:0000259" key="6">
    <source>
        <dbReference type="PROSITE" id="PS50931"/>
    </source>
</evidence>
<evidence type="ECO:0000313" key="7">
    <source>
        <dbReference type="EMBL" id="RRN43801.1"/>
    </source>
</evidence>
<dbReference type="Pfam" id="PF00126">
    <property type="entry name" value="HTH_1"/>
    <property type="match status" value="1"/>
</dbReference>
<dbReference type="Gene3D" id="3.40.190.10">
    <property type="entry name" value="Periplasmic binding protein-like II"/>
    <property type="match status" value="2"/>
</dbReference>
<dbReference type="InterPro" id="IPR036388">
    <property type="entry name" value="WH-like_DNA-bd_sf"/>
</dbReference>
<dbReference type="CDD" id="cd08414">
    <property type="entry name" value="PBP2_LTTR_aromatics_like"/>
    <property type="match status" value="1"/>
</dbReference>
<feature type="region of interest" description="Disordered" evidence="5">
    <location>
        <begin position="131"/>
        <end position="231"/>
    </location>
</feature>
<dbReference type="PANTHER" id="PTHR30346:SF28">
    <property type="entry name" value="HTH-TYPE TRANSCRIPTIONAL REGULATOR CYNR"/>
    <property type="match status" value="1"/>
</dbReference>